<dbReference type="Proteomes" id="UP001205910">
    <property type="component" value="Unassembled WGS sequence"/>
</dbReference>
<reference evidence="11 14" key="2">
    <citation type="submission" date="2021-11" db="EMBL/GenBank/DDBJ databases">
        <title>Whole genome sequences of diphtheriae toxin producing Corynebacterium ulcerans isolates from cats in Osaka, Japan.</title>
        <authorList>
            <person name="Umeda K."/>
            <person name="Hirai Y."/>
        </authorList>
    </citation>
    <scope>NUCLEOTIDE SEQUENCE [LARGE SCALE GENOMIC DNA]</scope>
    <source>
        <strain evidence="11 14">12109B-1</strain>
    </source>
</reference>
<dbReference type="InterPro" id="IPR003369">
    <property type="entry name" value="TatA/B/E"/>
</dbReference>
<keyword evidence="2 9" id="KW-0813">Transport</keyword>
<organism evidence="11 14">
    <name type="scientific">Corynebacterium ulcerans</name>
    <dbReference type="NCBI Taxonomy" id="65058"/>
    <lineage>
        <taxon>Bacteria</taxon>
        <taxon>Bacillati</taxon>
        <taxon>Actinomycetota</taxon>
        <taxon>Actinomycetes</taxon>
        <taxon>Mycobacteriales</taxon>
        <taxon>Corynebacteriaceae</taxon>
        <taxon>Corynebacterium</taxon>
    </lineage>
</organism>
<dbReference type="HAMAP" id="MF_00237">
    <property type="entry name" value="TatB"/>
    <property type="match status" value="1"/>
</dbReference>
<keyword evidence="5 9" id="KW-0653">Protein transport</keyword>
<evidence type="ECO:0000313" key="13">
    <source>
        <dbReference type="Proteomes" id="UP000248741"/>
    </source>
</evidence>
<evidence type="ECO:0000256" key="6">
    <source>
        <dbReference type="ARBA" id="ARBA00022989"/>
    </source>
</evidence>
<dbReference type="Pfam" id="PF02416">
    <property type="entry name" value="TatA_B_E"/>
    <property type="match status" value="1"/>
</dbReference>
<protein>
    <recommendedName>
        <fullName evidence="9">Sec-independent protein translocase protein TatB</fullName>
    </recommendedName>
</protein>
<dbReference type="GO" id="GO:0043953">
    <property type="term" value="P:protein transport by the Tat complex"/>
    <property type="evidence" value="ECO:0007669"/>
    <property type="project" value="UniProtKB-UniRule"/>
</dbReference>
<proteinExistence type="inferred from homology"/>
<name>A0ABD0BJ43_CORUL</name>
<comment type="subcellular location">
    <subcellularLocation>
        <location evidence="9">Cell membrane</location>
        <topology evidence="9">Single-pass membrane protein</topology>
    </subcellularLocation>
    <subcellularLocation>
        <location evidence="1">Membrane</location>
        <topology evidence="1">Single-pass membrane protein</topology>
    </subcellularLocation>
</comment>
<dbReference type="KEGG" id="cuq:Cul210931_0842"/>
<dbReference type="KEGG" id="cuj:CUL131002_0858"/>
<dbReference type="Gene3D" id="1.20.5.3310">
    <property type="match status" value="1"/>
</dbReference>
<dbReference type="EMBL" id="LS483400">
    <property type="protein sequence ID" value="SQG51044.1"/>
    <property type="molecule type" value="Genomic_DNA"/>
</dbReference>
<gene>
    <name evidence="9 11" type="primary">tatB</name>
    <name evidence="11" type="ORF">CULCOIPH005_09990</name>
    <name evidence="12" type="ORF">NCTC7908_01019</name>
</gene>
<dbReference type="GO" id="GO:0033281">
    <property type="term" value="C:TAT protein transport complex"/>
    <property type="evidence" value="ECO:0007669"/>
    <property type="project" value="UniProtKB-UniRule"/>
</dbReference>
<dbReference type="KEGG" id="cun:Cul210932_0880"/>
<evidence type="ECO:0000313" key="11">
    <source>
        <dbReference type="EMBL" id="GJJ42810.1"/>
    </source>
</evidence>
<keyword evidence="3 9" id="KW-1003">Cell membrane</keyword>
<keyword evidence="7 9" id="KW-0811">Translocation</keyword>
<keyword evidence="4 9" id="KW-0812">Transmembrane</keyword>
<dbReference type="PRINTS" id="PR01506">
    <property type="entry name" value="TATBPROTEIN"/>
</dbReference>
<evidence type="ECO:0000256" key="2">
    <source>
        <dbReference type="ARBA" id="ARBA00022448"/>
    </source>
</evidence>
<dbReference type="RefSeq" id="WP_013911223.1">
    <property type="nucleotide sequence ID" value="NZ_AP019662.1"/>
</dbReference>
<comment type="subunit">
    <text evidence="9">The Tat system comprises two distinct complexes: a TatABC complex, containing multiple copies of TatA, TatB and TatC subunits, and a separate TatA complex, containing only TatA subunits. Substrates initially bind to the TatABC complex, which probably triggers association of the separate TatA complex to form the active translocon.</text>
</comment>
<evidence type="ECO:0000256" key="3">
    <source>
        <dbReference type="ARBA" id="ARBA00022475"/>
    </source>
</evidence>
<feature type="region of interest" description="Disordered" evidence="10">
    <location>
        <begin position="106"/>
        <end position="144"/>
    </location>
</feature>
<dbReference type="NCBIfam" id="NF001212">
    <property type="entry name" value="PRK00182.1"/>
    <property type="match status" value="1"/>
</dbReference>
<dbReference type="EMBL" id="BQFK01000002">
    <property type="protein sequence ID" value="GJJ42810.1"/>
    <property type="molecule type" value="Genomic_DNA"/>
</dbReference>
<evidence type="ECO:0000256" key="8">
    <source>
        <dbReference type="ARBA" id="ARBA00023136"/>
    </source>
</evidence>
<dbReference type="GO" id="GO:0008320">
    <property type="term" value="F:protein transmembrane transporter activity"/>
    <property type="evidence" value="ECO:0007669"/>
    <property type="project" value="UniProtKB-UniRule"/>
</dbReference>
<reference evidence="12 13" key="1">
    <citation type="submission" date="2018-06" db="EMBL/GenBank/DDBJ databases">
        <authorList>
            <consortium name="Pathogen Informatics"/>
            <person name="Doyle S."/>
        </authorList>
    </citation>
    <scope>NUCLEOTIDE SEQUENCE [LARGE SCALE GENOMIC DNA]</scope>
    <source>
        <strain evidence="12 13">NCTC7908</strain>
    </source>
</reference>
<keyword evidence="8 9" id="KW-0472">Membrane</keyword>
<comment type="similarity">
    <text evidence="9">Belongs to the TatB family.</text>
</comment>
<keyword evidence="6 9" id="KW-1133">Transmembrane helix</keyword>
<evidence type="ECO:0000256" key="7">
    <source>
        <dbReference type="ARBA" id="ARBA00023010"/>
    </source>
</evidence>
<dbReference type="AlphaFoldDB" id="A0ABD0BJ43"/>
<evidence type="ECO:0000256" key="1">
    <source>
        <dbReference type="ARBA" id="ARBA00004167"/>
    </source>
</evidence>
<evidence type="ECO:0000256" key="10">
    <source>
        <dbReference type="SAM" id="MobiDB-lite"/>
    </source>
</evidence>
<dbReference type="InterPro" id="IPR018448">
    <property type="entry name" value="TatB"/>
</dbReference>
<evidence type="ECO:0000313" key="14">
    <source>
        <dbReference type="Proteomes" id="UP001205910"/>
    </source>
</evidence>
<comment type="function">
    <text evidence="9">Part of the twin-arginine translocation (Tat) system that transports large folded proteins containing a characteristic twin-arginine motif in their signal peptide across membranes. Together with TatC, TatB is part of a receptor directly interacting with Tat signal peptides. TatB may form an oligomeric binding site that transiently accommodates folded Tat precursor proteins before their translocation.</text>
</comment>
<sequence>MFSSIGWPEIITLLVLGLIIIGPERLPKVIEDVRAAAYAAKKAINNAKAELNGDFGADFEELREPINKLASIQRMGPKAALTKALFDGDQEFMDTFDPKKIMEDGTAGQAYREKQGGVEKPQTPPPSETQKAQPKQGFSWDDIT</sequence>
<accession>A0ABD0BJ43</accession>
<dbReference type="Proteomes" id="UP000248741">
    <property type="component" value="Chromosome 1"/>
</dbReference>
<evidence type="ECO:0000256" key="4">
    <source>
        <dbReference type="ARBA" id="ARBA00022692"/>
    </source>
</evidence>
<evidence type="ECO:0000256" key="5">
    <source>
        <dbReference type="ARBA" id="ARBA00022927"/>
    </source>
</evidence>
<evidence type="ECO:0000313" key="12">
    <source>
        <dbReference type="EMBL" id="SQG51044.1"/>
    </source>
</evidence>
<dbReference type="KEGG" id="cuz:Cul05146_0902"/>
<evidence type="ECO:0000256" key="9">
    <source>
        <dbReference type="HAMAP-Rule" id="MF_00237"/>
    </source>
</evidence>